<feature type="transmembrane region" description="Helical" evidence="1">
    <location>
        <begin position="759"/>
        <end position="785"/>
    </location>
</feature>
<organism evidence="2">
    <name type="scientific">freshwater metagenome</name>
    <dbReference type="NCBI Taxonomy" id="449393"/>
    <lineage>
        <taxon>unclassified sequences</taxon>
        <taxon>metagenomes</taxon>
        <taxon>ecological metagenomes</taxon>
    </lineage>
</organism>
<feature type="transmembrane region" description="Helical" evidence="1">
    <location>
        <begin position="532"/>
        <end position="551"/>
    </location>
</feature>
<accession>A0A6J6SSM3</accession>
<feature type="transmembrane region" description="Helical" evidence="1">
    <location>
        <begin position="674"/>
        <end position="692"/>
    </location>
</feature>
<reference evidence="2" key="1">
    <citation type="submission" date="2020-05" db="EMBL/GenBank/DDBJ databases">
        <authorList>
            <person name="Chiriac C."/>
            <person name="Salcher M."/>
            <person name="Ghai R."/>
            <person name="Kavagutti S V."/>
        </authorList>
    </citation>
    <scope>NUCLEOTIDE SEQUENCE</scope>
</reference>
<keyword evidence="1" id="KW-0812">Transmembrane</keyword>
<protein>
    <submittedName>
        <fullName evidence="2">Unannotated protein</fullName>
    </submittedName>
</protein>
<gene>
    <name evidence="2" type="ORF">UFOPK2788_00609</name>
</gene>
<dbReference type="Gene3D" id="3.90.550.10">
    <property type="entry name" value="Spore Coat Polysaccharide Biosynthesis Protein SpsA, Chain A"/>
    <property type="match status" value="1"/>
</dbReference>
<feature type="transmembrane region" description="Helical" evidence="1">
    <location>
        <begin position="563"/>
        <end position="596"/>
    </location>
</feature>
<dbReference type="AlphaFoldDB" id="A0A6J6SSM3"/>
<dbReference type="SUPFAM" id="SSF53448">
    <property type="entry name" value="Nucleotide-diphospho-sugar transferases"/>
    <property type="match status" value="1"/>
</dbReference>
<feature type="transmembrane region" description="Helical" evidence="1">
    <location>
        <begin position="622"/>
        <end position="642"/>
    </location>
</feature>
<evidence type="ECO:0000313" key="2">
    <source>
        <dbReference type="EMBL" id="CAB4737830.1"/>
    </source>
</evidence>
<feature type="transmembrane region" description="Helical" evidence="1">
    <location>
        <begin position="477"/>
        <end position="497"/>
    </location>
</feature>
<feature type="transmembrane region" description="Helical" evidence="1">
    <location>
        <begin position="292"/>
        <end position="313"/>
    </location>
</feature>
<feature type="transmembrane region" description="Helical" evidence="1">
    <location>
        <begin position="503"/>
        <end position="520"/>
    </location>
</feature>
<dbReference type="PANTHER" id="PTHR43685">
    <property type="entry name" value="GLYCOSYLTRANSFERASE"/>
    <property type="match status" value="1"/>
</dbReference>
<dbReference type="Pfam" id="PF13641">
    <property type="entry name" value="Glyco_tranf_2_3"/>
    <property type="match status" value="1"/>
</dbReference>
<dbReference type="InterPro" id="IPR050834">
    <property type="entry name" value="Glycosyltransf_2"/>
</dbReference>
<evidence type="ECO:0000256" key="1">
    <source>
        <dbReference type="SAM" id="Phobius"/>
    </source>
</evidence>
<dbReference type="InterPro" id="IPR029044">
    <property type="entry name" value="Nucleotide-diphossugar_trans"/>
</dbReference>
<sequence length="1031" mass="111244">MADNFFVTAILVSHDGATWLPESIAAISAQSRPVDRIIAVDTGSIDDSAKMLTSAGLTVIKTDRDAGFGDAIALALGSAKKLTNKDQMDQEELIWILHDDCAPTRTALQLLIEGLIDKPQVAFVGPKLRGWYDRRHLLEVGISIAVNGARWTGLDPREQDQGQFDQPTEVLAVSTAAMLARRKIFEDLGGLDPNLALFRDDVDLGWRARVAGFSVLTAPEALVYHAEAAASERRSVDVEEAFLHRPRLLDRKNAAYVLLANASWWLLPWVAIQIVGSAAIRSIGYLIAKLPGYAADEIAAVGLLIIKPGDLLVARKLRKQKRLLSPRIVRQFIPPPGSQIRLALEQASYSLRKYLKADAEVVDDLTDPMSYADIGIIDESFDDQDIEIKPRRSNWQTLRNRPLLFGLAFTFLISLIASRHRFGALSGGALPVSPSGAMDLIAKYSESWHLVGLGSAASTPPWVAILAGASALAFGKVWLFLTFFFLLAPTLAFFVMYRSAKRAGLTIQISVIGGLIYAMSPVIWSSINQGRIGTLVVALVAPSFLSVIPRTTKFETITWRRTYALILLAAVLSAFSTFFLVIWTLLFLALLIAAIIKRRSEISELGPVKFLMTAELTRIKRITALLFIPGLLNAPWSASVILHPTQILLDPGLPISGGRLLDILLLNPGGTSGVPTWIVAPFIIFLIAIIVTNKFSFEASAAVLLFAAAVVLSQVHVIGHGSNGSVWTGTLILFIEILILIPTLKIASELVPNLQNSKLGLGHLVSAITVFVSVASILITSIWAVTSGSNSLVASGKPEVVPPFISSLSDTPNRPKTLVIGRTGEALNYFVTRGFDLEIGDPDVAVATPTPIKTAVIDLISGSGLTSSKVLGDYGIQYLFLKNPIDQGVVRTVDGIGGFTRSSSTNSGIIWQVVGSKPRVSVLDKTGVVTALNSTKVGAVDNLQTPGIITLAEKFDSGWKLIINGNQVKLSESAIGLPTFEVNETGPITLLHDGTKHRALISAQLIALLTVIVLSLPAGRRRREVPLEELA</sequence>
<feature type="transmembrane region" description="Helical" evidence="1">
    <location>
        <begin position="699"/>
        <end position="719"/>
    </location>
</feature>
<name>A0A6J6SSM3_9ZZZZ</name>
<feature type="transmembrane region" description="Helical" evidence="1">
    <location>
        <begin position="725"/>
        <end position="747"/>
    </location>
</feature>
<feature type="transmembrane region" description="Helical" evidence="1">
    <location>
        <begin position="254"/>
        <end position="280"/>
    </location>
</feature>
<keyword evidence="1" id="KW-0472">Membrane</keyword>
<keyword evidence="1" id="KW-1133">Transmembrane helix</keyword>
<feature type="transmembrane region" description="Helical" evidence="1">
    <location>
        <begin position="402"/>
        <end position="422"/>
    </location>
</feature>
<dbReference type="PANTHER" id="PTHR43685:SF3">
    <property type="entry name" value="SLR2126 PROTEIN"/>
    <property type="match status" value="1"/>
</dbReference>
<feature type="transmembrane region" description="Helical" evidence="1">
    <location>
        <begin position="448"/>
        <end position="470"/>
    </location>
</feature>
<dbReference type="EMBL" id="CAEZYV010000077">
    <property type="protein sequence ID" value="CAB4737830.1"/>
    <property type="molecule type" value="Genomic_DNA"/>
</dbReference>
<proteinExistence type="predicted"/>